<accession>A0A0F8A4R8</accession>
<sequence>MAGQPEPNALEVTLPLFIKPGEPITPPILVSFPETRSDGNIPHMYQARLVVSSINGVPQDPRSPPPVDVILHGDTTAAFILRTASKLWFLFGGEGGLSFKPASDGHCFKFAVQLWACWYDKAIKSWEREMYQGEVETSEITCSQSQDWAANPETRAWDIAQVESIRDISSRQPAVTLGEIARKHRKITLHPDLLQGPWASPDRPSRRTG</sequence>
<protein>
    <submittedName>
        <fullName evidence="1">Uncharacterized protein</fullName>
    </submittedName>
</protein>
<evidence type="ECO:0000313" key="2">
    <source>
        <dbReference type="Proteomes" id="UP000054481"/>
    </source>
</evidence>
<evidence type="ECO:0000313" key="1">
    <source>
        <dbReference type="EMBL" id="KJZ74054.1"/>
    </source>
</evidence>
<reference evidence="1 2" key="1">
    <citation type="journal article" date="2014" name="Genome Biol. Evol.">
        <title>Comparative genomics and transcriptomics analyses reveal divergent lifestyle features of nematode endoparasitic fungus Hirsutella minnesotensis.</title>
        <authorList>
            <person name="Lai Y."/>
            <person name="Liu K."/>
            <person name="Zhang X."/>
            <person name="Zhang X."/>
            <person name="Li K."/>
            <person name="Wang N."/>
            <person name="Shu C."/>
            <person name="Wu Y."/>
            <person name="Wang C."/>
            <person name="Bushley K.E."/>
            <person name="Xiang M."/>
            <person name="Liu X."/>
        </authorList>
    </citation>
    <scope>NUCLEOTIDE SEQUENCE [LARGE SCALE GENOMIC DNA]</scope>
    <source>
        <strain evidence="1 2">3608</strain>
    </source>
</reference>
<proteinExistence type="predicted"/>
<name>A0A0F8A4R8_9HYPO</name>
<keyword evidence="2" id="KW-1185">Reference proteome</keyword>
<dbReference type="EMBL" id="KQ030529">
    <property type="protein sequence ID" value="KJZ74054.1"/>
    <property type="molecule type" value="Genomic_DNA"/>
</dbReference>
<dbReference type="OrthoDB" id="4903230at2759"/>
<gene>
    <name evidence="1" type="ORF">HIM_06503</name>
</gene>
<dbReference type="AlphaFoldDB" id="A0A0F8A4R8"/>
<organism evidence="1 2">
    <name type="scientific">Hirsutella minnesotensis 3608</name>
    <dbReference type="NCBI Taxonomy" id="1043627"/>
    <lineage>
        <taxon>Eukaryota</taxon>
        <taxon>Fungi</taxon>
        <taxon>Dikarya</taxon>
        <taxon>Ascomycota</taxon>
        <taxon>Pezizomycotina</taxon>
        <taxon>Sordariomycetes</taxon>
        <taxon>Hypocreomycetidae</taxon>
        <taxon>Hypocreales</taxon>
        <taxon>Ophiocordycipitaceae</taxon>
        <taxon>Hirsutella</taxon>
    </lineage>
</organism>
<dbReference type="Proteomes" id="UP000054481">
    <property type="component" value="Unassembled WGS sequence"/>
</dbReference>